<dbReference type="Pfam" id="PF16199">
    <property type="entry name" value="Radical_SAM_C"/>
    <property type="match status" value="1"/>
</dbReference>
<keyword evidence="6" id="KW-0411">Iron-sulfur</keyword>
<feature type="domain" description="Radical SAM core" evidence="7">
    <location>
        <begin position="20"/>
        <end position="261"/>
    </location>
</feature>
<dbReference type="GO" id="GO:0003824">
    <property type="term" value="F:catalytic activity"/>
    <property type="evidence" value="ECO:0007669"/>
    <property type="project" value="InterPro"/>
</dbReference>
<dbReference type="PANTHER" id="PTHR11135:SF1">
    <property type="entry name" value="PROTEIN YHCC"/>
    <property type="match status" value="1"/>
</dbReference>
<dbReference type="SFLD" id="SFLDG01091">
    <property type="entry name" value="uncharacterized_CHP01210-like"/>
    <property type="match status" value="1"/>
</dbReference>
<evidence type="ECO:0000256" key="4">
    <source>
        <dbReference type="ARBA" id="ARBA00022723"/>
    </source>
</evidence>
<evidence type="ECO:0000256" key="6">
    <source>
        <dbReference type="ARBA" id="ARBA00023014"/>
    </source>
</evidence>
<dbReference type="InterPro" id="IPR032432">
    <property type="entry name" value="Radical_SAM_C"/>
</dbReference>
<evidence type="ECO:0000256" key="1">
    <source>
        <dbReference type="ARBA" id="ARBA00001966"/>
    </source>
</evidence>
<dbReference type="Proteomes" id="UP000823912">
    <property type="component" value="Unassembled WGS sequence"/>
</dbReference>
<evidence type="ECO:0000313" key="9">
    <source>
        <dbReference type="Proteomes" id="UP000823912"/>
    </source>
</evidence>
<proteinExistence type="predicted"/>
<dbReference type="InterPro" id="IPR039661">
    <property type="entry name" value="ELP3"/>
</dbReference>
<dbReference type="NCBIfam" id="TIGR01212">
    <property type="entry name" value="TIGR01212 family radical SAM protein"/>
    <property type="match status" value="1"/>
</dbReference>
<dbReference type="PANTHER" id="PTHR11135">
    <property type="entry name" value="HISTONE ACETYLTRANSFERASE-RELATED"/>
    <property type="match status" value="1"/>
</dbReference>
<dbReference type="PROSITE" id="PS51918">
    <property type="entry name" value="RADICAL_SAM"/>
    <property type="match status" value="1"/>
</dbReference>
<accession>A0A9D1E8W1</accession>
<evidence type="ECO:0000256" key="2">
    <source>
        <dbReference type="ARBA" id="ARBA00022485"/>
    </source>
</evidence>
<keyword evidence="4" id="KW-0479">Metal-binding</keyword>
<dbReference type="InterPro" id="IPR006638">
    <property type="entry name" value="Elp3/MiaA/NifB-like_rSAM"/>
</dbReference>
<dbReference type="InterPro" id="IPR005911">
    <property type="entry name" value="YhcC-like"/>
</dbReference>
<keyword evidence="3" id="KW-0949">S-adenosyl-L-methionine</keyword>
<dbReference type="GO" id="GO:0051539">
    <property type="term" value="F:4 iron, 4 sulfur cluster binding"/>
    <property type="evidence" value="ECO:0007669"/>
    <property type="project" value="UniProtKB-KW"/>
</dbReference>
<dbReference type="InterPro" id="IPR058240">
    <property type="entry name" value="rSAM_sf"/>
</dbReference>
<sequence length="310" mass="34965">MSRLWGDKRYHSLDWEMKRTFGEKVYKLALNGGMTCPNRDGRLGTGGCIFCSEGGSGDFAASSLLPVSEQIEEAKKTIRQKTDCRKFIAYFQAYTNTYAPADVLRAKFTEAISHPDIAVLSIATRSDCFSPEIYALLAELNTRKPVWVELGYQSMHSLSHRWMRTGFDLKSFTDCVNTLSRLGIRVIAHVILGLPTESRADMLASVRYLASLPLWGVKLQMLHILKGTALDTQYREHPFPLLTMEEYASLVVECLELLPEDMVIHRLTGDGPRASLTAPLWTLHKKQVLNTIAKQQKRMDSYQGKEVENG</sequence>
<comment type="caution">
    <text evidence="8">The sequence shown here is derived from an EMBL/GenBank/DDBJ whole genome shotgun (WGS) entry which is preliminary data.</text>
</comment>
<dbReference type="SMART" id="SM00729">
    <property type="entry name" value="Elp3"/>
    <property type="match status" value="1"/>
</dbReference>
<evidence type="ECO:0000313" key="8">
    <source>
        <dbReference type="EMBL" id="HIR70418.1"/>
    </source>
</evidence>
<gene>
    <name evidence="8" type="ORF">IAA55_03965</name>
</gene>
<protein>
    <submittedName>
        <fullName evidence="8">TIGR01212 family radical SAM protein</fullName>
    </submittedName>
</protein>
<name>A0A9D1E8W1_9FIRM</name>
<organism evidence="8 9">
    <name type="scientific">Candidatus Pullilachnospira gallistercoris</name>
    <dbReference type="NCBI Taxonomy" id="2840911"/>
    <lineage>
        <taxon>Bacteria</taxon>
        <taxon>Bacillati</taxon>
        <taxon>Bacillota</taxon>
        <taxon>Clostridia</taxon>
        <taxon>Lachnospirales</taxon>
        <taxon>Lachnospiraceae</taxon>
        <taxon>Lachnospiraceae incertae sedis</taxon>
        <taxon>Candidatus Pullilachnospira</taxon>
    </lineage>
</organism>
<reference evidence="8" key="1">
    <citation type="submission" date="2020-10" db="EMBL/GenBank/DDBJ databases">
        <authorList>
            <person name="Gilroy R."/>
        </authorList>
    </citation>
    <scope>NUCLEOTIDE SEQUENCE</scope>
    <source>
        <strain evidence="8">ChiSjej5B23-6657</strain>
    </source>
</reference>
<keyword evidence="2" id="KW-0004">4Fe-4S</keyword>
<dbReference type="GO" id="GO:0046872">
    <property type="term" value="F:metal ion binding"/>
    <property type="evidence" value="ECO:0007669"/>
    <property type="project" value="UniProtKB-KW"/>
</dbReference>
<dbReference type="InterPro" id="IPR013785">
    <property type="entry name" value="Aldolase_TIM"/>
</dbReference>
<evidence type="ECO:0000256" key="3">
    <source>
        <dbReference type="ARBA" id="ARBA00022691"/>
    </source>
</evidence>
<dbReference type="AlphaFoldDB" id="A0A9D1E8W1"/>
<dbReference type="EMBL" id="DVHM01000062">
    <property type="protein sequence ID" value="HIR70418.1"/>
    <property type="molecule type" value="Genomic_DNA"/>
</dbReference>
<dbReference type="SFLD" id="SFLDG01086">
    <property type="entry name" value="elongater_protein-like"/>
    <property type="match status" value="1"/>
</dbReference>
<comment type="cofactor">
    <cofactor evidence="1">
        <name>[4Fe-4S] cluster</name>
        <dbReference type="ChEBI" id="CHEBI:49883"/>
    </cofactor>
</comment>
<evidence type="ECO:0000256" key="5">
    <source>
        <dbReference type="ARBA" id="ARBA00023004"/>
    </source>
</evidence>
<dbReference type="InterPro" id="IPR007197">
    <property type="entry name" value="rSAM"/>
</dbReference>
<dbReference type="CDD" id="cd01335">
    <property type="entry name" value="Radical_SAM"/>
    <property type="match status" value="1"/>
</dbReference>
<dbReference type="SUPFAM" id="SSF102114">
    <property type="entry name" value="Radical SAM enzymes"/>
    <property type="match status" value="1"/>
</dbReference>
<reference evidence="8" key="2">
    <citation type="journal article" date="2021" name="PeerJ">
        <title>Extensive microbial diversity within the chicken gut microbiome revealed by metagenomics and culture.</title>
        <authorList>
            <person name="Gilroy R."/>
            <person name="Ravi A."/>
            <person name="Getino M."/>
            <person name="Pursley I."/>
            <person name="Horton D.L."/>
            <person name="Alikhan N.F."/>
            <person name="Baker D."/>
            <person name="Gharbi K."/>
            <person name="Hall N."/>
            <person name="Watson M."/>
            <person name="Adriaenssens E.M."/>
            <person name="Foster-Nyarko E."/>
            <person name="Jarju S."/>
            <person name="Secka A."/>
            <person name="Antonio M."/>
            <person name="Oren A."/>
            <person name="Chaudhuri R.R."/>
            <person name="La Ragione R."/>
            <person name="Hildebrand F."/>
            <person name="Pallen M.J."/>
        </authorList>
    </citation>
    <scope>NUCLEOTIDE SEQUENCE</scope>
    <source>
        <strain evidence="8">ChiSjej5B23-6657</strain>
    </source>
</reference>
<dbReference type="SFLD" id="SFLDS00029">
    <property type="entry name" value="Radical_SAM"/>
    <property type="match status" value="1"/>
</dbReference>
<dbReference type="Pfam" id="PF04055">
    <property type="entry name" value="Radical_SAM"/>
    <property type="match status" value="1"/>
</dbReference>
<evidence type="ECO:0000259" key="7">
    <source>
        <dbReference type="PROSITE" id="PS51918"/>
    </source>
</evidence>
<dbReference type="Gene3D" id="3.20.20.70">
    <property type="entry name" value="Aldolase class I"/>
    <property type="match status" value="1"/>
</dbReference>
<keyword evidence="5" id="KW-0408">Iron</keyword>